<evidence type="ECO:0000313" key="2">
    <source>
        <dbReference type="Proteomes" id="UP001596060"/>
    </source>
</evidence>
<reference evidence="2" key="1">
    <citation type="journal article" date="2019" name="Int. J. Syst. Evol. Microbiol.">
        <title>The Global Catalogue of Microorganisms (GCM) 10K type strain sequencing project: providing services to taxonomists for standard genome sequencing and annotation.</title>
        <authorList>
            <consortium name="The Broad Institute Genomics Platform"/>
            <consortium name="The Broad Institute Genome Sequencing Center for Infectious Disease"/>
            <person name="Wu L."/>
            <person name="Ma J."/>
        </authorList>
    </citation>
    <scope>NUCLEOTIDE SEQUENCE [LARGE SCALE GENOMIC DNA]</scope>
    <source>
        <strain evidence="2">CCUG 43117</strain>
    </source>
</reference>
<protein>
    <submittedName>
        <fullName evidence="1">Uncharacterized protein</fullName>
    </submittedName>
</protein>
<evidence type="ECO:0000313" key="1">
    <source>
        <dbReference type="EMBL" id="MFC5506112.1"/>
    </source>
</evidence>
<comment type="caution">
    <text evidence="1">The sequence shown here is derived from an EMBL/GenBank/DDBJ whole genome shotgun (WGS) entry which is preliminary data.</text>
</comment>
<dbReference type="Proteomes" id="UP001596060">
    <property type="component" value="Unassembled WGS sequence"/>
</dbReference>
<organism evidence="1 2">
    <name type="scientific">Bosea massiliensis</name>
    <dbReference type="NCBI Taxonomy" id="151419"/>
    <lineage>
        <taxon>Bacteria</taxon>
        <taxon>Pseudomonadati</taxon>
        <taxon>Pseudomonadota</taxon>
        <taxon>Alphaproteobacteria</taxon>
        <taxon>Hyphomicrobiales</taxon>
        <taxon>Boseaceae</taxon>
        <taxon>Bosea</taxon>
    </lineage>
</organism>
<dbReference type="EMBL" id="JBHSLU010000035">
    <property type="protein sequence ID" value="MFC5506112.1"/>
    <property type="molecule type" value="Genomic_DNA"/>
</dbReference>
<accession>A0ABW0P209</accession>
<name>A0ABW0P209_9HYPH</name>
<gene>
    <name evidence="1" type="ORF">ACFPN9_12680</name>
</gene>
<keyword evidence="2" id="KW-1185">Reference proteome</keyword>
<sequence length="64" mass="6781">MAESGHREQADGRVAAGSAMLLLQLAASQAEIGPFARRGCETPQVATGLYRRTARLLSATGRRP</sequence>
<dbReference type="RefSeq" id="WP_066717108.1">
    <property type="nucleotide sequence ID" value="NZ_JBHSLU010000035.1"/>
</dbReference>
<proteinExistence type="predicted"/>